<evidence type="ECO:0000313" key="8">
    <source>
        <dbReference type="Proteomes" id="UP000194137"/>
    </source>
</evidence>
<dbReference type="EMBL" id="CP021112">
    <property type="protein sequence ID" value="ARQ01647.1"/>
    <property type="molecule type" value="Genomic_DNA"/>
</dbReference>
<dbReference type="InterPro" id="IPR001451">
    <property type="entry name" value="Hexapep"/>
</dbReference>
<dbReference type="Pfam" id="PF00132">
    <property type="entry name" value="Hexapep"/>
    <property type="match status" value="2"/>
</dbReference>
<keyword evidence="3 7" id="KW-0808">Transferase</keyword>
<feature type="domain" description="UDP N-acetylglucosamine O-acyltransferase C-terminal" evidence="6">
    <location>
        <begin position="181"/>
        <end position="257"/>
    </location>
</feature>
<dbReference type="Pfam" id="PF13720">
    <property type="entry name" value="Acetyltransf_11"/>
    <property type="match status" value="1"/>
</dbReference>
<dbReference type="InterPro" id="IPR010137">
    <property type="entry name" value="Lipid_A_LpxA"/>
</dbReference>
<reference evidence="7 8" key="1">
    <citation type="submission" date="2017-05" db="EMBL/GenBank/DDBJ databases">
        <title>Full genome sequence of Pseudorhodoplanes sinuspersici.</title>
        <authorList>
            <person name="Dastgheib S.M.M."/>
            <person name="Shavandi M."/>
            <person name="Tirandaz H."/>
        </authorList>
    </citation>
    <scope>NUCLEOTIDE SEQUENCE [LARGE SCALE GENOMIC DNA]</scope>
    <source>
        <strain evidence="7 8">RIPI110</strain>
    </source>
</reference>
<dbReference type="NCBIfam" id="NF003657">
    <property type="entry name" value="PRK05289.1"/>
    <property type="match status" value="1"/>
</dbReference>
<accession>A0A1W6ZW85</accession>
<dbReference type="GO" id="GO:0009245">
    <property type="term" value="P:lipid A biosynthetic process"/>
    <property type="evidence" value="ECO:0007669"/>
    <property type="project" value="UniProtKB-KW"/>
</dbReference>
<dbReference type="PANTHER" id="PTHR43480">
    <property type="entry name" value="ACYL-[ACYL-CARRIER-PROTEIN]--UDP-N-ACETYLGLUCOSAMINE O-ACYLTRANSFERASE"/>
    <property type="match status" value="1"/>
</dbReference>
<evidence type="ECO:0000256" key="2">
    <source>
        <dbReference type="ARBA" id="ARBA00022556"/>
    </source>
</evidence>
<keyword evidence="4" id="KW-0443">Lipid metabolism</keyword>
<protein>
    <submittedName>
        <fullName evidence="7">Acyl-[acyl-carrier-protein]--UDP-N-acetylglucosamine O-acyltransferase</fullName>
    </submittedName>
</protein>
<dbReference type="SUPFAM" id="SSF51161">
    <property type="entry name" value="Trimeric LpxA-like enzymes"/>
    <property type="match status" value="1"/>
</dbReference>
<dbReference type="NCBIfam" id="TIGR01852">
    <property type="entry name" value="lipid_A_lpxA"/>
    <property type="match status" value="1"/>
</dbReference>
<dbReference type="AlphaFoldDB" id="A0A1W6ZW85"/>
<evidence type="ECO:0000256" key="3">
    <source>
        <dbReference type="ARBA" id="ARBA00022679"/>
    </source>
</evidence>
<dbReference type="GO" id="GO:0008780">
    <property type="term" value="F:acyl-[acyl-carrier-protein]-UDP-N-acetylglucosamine O-acyltransferase activity"/>
    <property type="evidence" value="ECO:0007669"/>
    <property type="project" value="InterPro"/>
</dbReference>
<dbReference type="GO" id="GO:0016020">
    <property type="term" value="C:membrane"/>
    <property type="evidence" value="ECO:0007669"/>
    <property type="project" value="GOC"/>
</dbReference>
<gene>
    <name evidence="7" type="ORF">CAK95_22975</name>
</gene>
<keyword evidence="5 7" id="KW-0012">Acyltransferase</keyword>
<dbReference type="PANTHER" id="PTHR43480:SF1">
    <property type="entry name" value="ACYL-[ACYL-CARRIER-PROTEIN]--UDP-N-ACETYLGLUCOSAMINE O-ACYLTRANSFERASE, MITOCHONDRIAL-RELATED"/>
    <property type="match status" value="1"/>
</dbReference>
<dbReference type="Proteomes" id="UP000194137">
    <property type="component" value="Chromosome"/>
</dbReference>
<keyword evidence="1" id="KW-0444">Lipid biosynthesis</keyword>
<evidence type="ECO:0000256" key="1">
    <source>
        <dbReference type="ARBA" id="ARBA00022516"/>
    </source>
</evidence>
<dbReference type="InterPro" id="IPR029098">
    <property type="entry name" value="Acetyltransf_C"/>
</dbReference>
<dbReference type="InterPro" id="IPR037157">
    <property type="entry name" value="Acetyltransf_C_sf"/>
</dbReference>
<dbReference type="STRING" id="1235591.CAK95_22975"/>
<keyword evidence="8" id="KW-1185">Reference proteome</keyword>
<dbReference type="RefSeq" id="WP_245303497.1">
    <property type="nucleotide sequence ID" value="NZ_CP021112.1"/>
</dbReference>
<proteinExistence type="predicted"/>
<organism evidence="7 8">
    <name type="scientific">Pseudorhodoplanes sinuspersici</name>
    <dbReference type="NCBI Taxonomy" id="1235591"/>
    <lineage>
        <taxon>Bacteria</taxon>
        <taxon>Pseudomonadati</taxon>
        <taxon>Pseudomonadota</taxon>
        <taxon>Alphaproteobacteria</taxon>
        <taxon>Hyphomicrobiales</taxon>
        <taxon>Pseudorhodoplanes</taxon>
    </lineage>
</organism>
<evidence type="ECO:0000256" key="5">
    <source>
        <dbReference type="ARBA" id="ARBA00023315"/>
    </source>
</evidence>
<dbReference type="PIRSF" id="PIRSF000456">
    <property type="entry name" value="UDP-GlcNAc_acltr"/>
    <property type="match status" value="1"/>
</dbReference>
<sequence length="280" mass="29389">MPEMPEPSIDPTARIASGAIIGKGVAIGPYCVVGPHVVLGDYCRLISHVSLTGHTTVGDRTVIYPFASLGTPPQSVKYRGGPTRLTIGADCEIREHVTMNTGTEDDGGLTAVGSKCMFMVGSHVGHDCKVGNNVTMANNAVLGGHVVVEDHVFMGGHSAAHQFVRIGESAMIAGVTGLGADVIPFGFAIGQRGELDGLNVIGMRRRGYSRADIHGLRQAYRALFLVRGHFKERVDAVERSFADDPVVAKVIAFIRAGGSRPLMKASKTGLAGEGSPATES</sequence>
<evidence type="ECO:0000256" key="4">
    <source>
        <dbReference type="ARBA" id="ARBA00023098"/>
    </source>
</evidence>
<dbReference type="Gene3D" id="2.160.10.10">
    <property type="entry name" value="Hexapeptide repeat proteins"/>
    <property type="match status" value="1"/>
</dbReference>
<evidence type="ECO:0000259" key="6">
    <source>
        <dbReference type="Pfam" id="PF13720"/>
    </source>
</evidence>
<dbReference type="Gene3D" id="1.20.1180.10">
    <property type="entry name" value="Udp N-acetylglucosamine O-acyltransferase, C-terminal domain"/>
    <property type="match status" value="1"/>
</dbReference>
<evidence type="ECO:0000313" key="7">
    <source>
        <dbReference type="EMBL" id="ARQ01647.1"/>
    </source>
</evidence>
<keyword evidence="2" id="KW-0441">Lipid A biosynthesis</keyword>
<name>A0A1W6ZW85_9HYPH</name>
<dbReference type="InterPro" id="IPR011004">
    <property type="entry name" value="Trimer_LpxA-like_sf"/>
</dbReference>
<dbReference type="KEGG" id="psin:CAK95_22975"/>
<dbReference type="CDD" id="cd03351">
    <property type="entry name" value="LbH_UDP-GlcNAc_AT"/>
    <property type="match status" value="1"/>
</dbReference>